<dbReference type="AlphaFoldDB" id="A0A2S6H973"/>
<reference evidence="2 3" key="1">
    <citation type="submission" date="2018-02" db="EMBL/GenBank/DDBJ databases">
        <title>Subsurface microbial communities from deep shales in Ohio and West Virginia, USA.</title>
        <authorList>
            <person name="Wrighton K."/>
        </authorList>
    </citation>
    <scope>NUCLEOTIDE SEQUENCE [LARGE SCALE GENOMIC DNA]</scope>
    <source>
        <strain evidence="2 3">OWC-DMM</strain>
    </source>
</reference>
<protein>
    <submittedName>
        <fullName evidence="2">Uncharacterized protein DUF2845</fullName>
    </submittedName>
</protein>
<proteinExistence type="predicted"/>
<comment type="caution">
    <text evidence="2">The sequence shown here is derived from an EMBL/GenBank/DDBJ whole genome shotgun (WGS) entry which is preliminary data.</text>
</comment>
<accession>A0A2S6H973</accession>
<keyword evidence="1" id="KW-0732">Signal</keyword>
<evidence type="ECO:0000256" key="1">
    <source>
        <dbReference type="SAM" id="SignalP"/>
    </source>
</evidence>
<evidence type="ECO:0000313" key="2">
    <source>
        <dbReference type="EMBL" id="PPK74027.1"/>
    </source>
</evidence>
<gene>
    <name evidence="2" type="ORF">B0F87_11278</name>
</gene>
<dbReference type="InterPro" id="IPR021268">
    <property type="entry name" value="DUF2845"/>
</dbReference>
<dbReference type="RefSeq" id="WP_104430168.1">
    <property type="nucleotide sequence ID" value="NZ_PTIZ01000012.1"/>
</dbReference>
<evidence type="ECO:0000313" key="3">
    <source>
        <dbReference type="Proteomes" id="UP000240010"/>
    </source>
</evidence>
<dbReference type="EMBL" id="PTIZ01000012">
    <property type="protein sequence ID" value="PPK74027.1"/>
    <property type="molecule type" value="Genomic_DNA"/>
</dbReference>
<feature type="chain" id="PRO_5015716747" evidence="1">
    <location>
        <begin position="22"/>
        <end position="109"/>
    </location>
</feature>
<dbReference type="Pfam" id="PF11006">
    <property type="entry name" value="DUF2845"/>
    <property type="match status" value="1"/>
</dbReference>
<feature type="signal peptide" evidence="1">
    <location>
        <begin position="1"/>
        <end position="21"/>
    </location>
</feature>
<sequence>MKNITIWVLGLSLCSFNAAYAMRCGNHLVKPGDYKDDVLARCGEPDSVETHTKIVGRTLHFSGRTIDLQQYEEIQVDEWVYNLGRLRLRQYLRFENGRLKEVKSLGRGY</sequence>
<organism evidence="2 3">
    <name type="scientific">Methylobacter tundripaludum</name>
    <dbReference type="NCBI Taxonomy" id="173365"/>
    <lineage>
        <taxon>Bacteria</taxon>
        <taxon>Pseudomonadati</taxon>
        <taxon>Pseudomonadota</taxon>
        <taxon>Gammaproteobacteria</taxon>
        <taxon>Methylococcales</taxon>
        <taxon>Methylococcaceae</taxon>
        <taxon>Methylobacter</taxon>
    </lineage>
</organism>
<name>A0A2S6H973_9GAMM</name>
<dbReference type="Proteomes" id="UP000240010">
    <property type="component" value="Unassembled WGS sequence"/>
</dbReference>